<reference evidence="5" key="1">
    <citation type="submission" date="2025-08" db="UniProtKB">
        <authorList>
            <consortium name="Ensembl"/>
        </authorList>
    </citation>
    <scope>IDENTIFICATION</scope>
</reference>
<dbReference type="AlphaFoldDB" id="A0A8C7BUX5"/>
<feature type="domain" description="RESP18" evidence="4">
    <location>
        <begin position="37"/>
        <end position="100"/>
    </location>
</feature>
<dbReference type="SMART" id="SM01305">
    <property type="entry name" value="RESP18"/>
    <property type="match status" value="1"/>
</dbReference>
<dbReference type="GeneTree" id="ENSGT00390000008124"/>
<keyword evidence="2" id="KW-0968">Cytoplasmic vesicle</keyword>
<name>A0A8C7BUX5_NEOVI</name>
<dbReference type="Ensembl" id="ENSNVIT00000034375.1">
    <property type="protein sequence ID" value="ENSNVIP00000029667.1"/>
    <property type="gene ID" value="ENSNVIG00000022873.1"/>
</dbReference>
<reference evidence="5" key="2">
    <citation type="submission" date="2025-09" db="UniProtKB">
        <authorList>
            <consortium name="Ensembl"/>
        </authorList>
    </citation>
    <scope>IDENTIFICATION</scope>
</reference>
<sequence length="157" mass="17280">STCCTLGDGGVGVWLLHCFLLLNSRPGGCNNISGHPGQVGVGQLWPLQGFATPLFQHLKVVLQQIVSQGLFWKDDIIQDKMTQKHSSRLHPTDPCLRRGSPAILFCLILDSWLPTSQTSMAKVANPVEVKSLLFLRWLELPTTCLHEGGPYEEGNGY</sequence>
<accession>A0A8C7BUX5</accession>
<dbReference type="GO" id="GO:0005783">
    <property type="term" value="C:endoplasmic reticulum"/>
    <property type="evidence" value="ECO:0007669"/>
    <property type="project" value="TreeGrafter"/>
</dbReference>
<feature type="chain" id="PRO_5034224690" description="RESP18 domain-containing protein" evidence="3">
    <location>
        <begin position="30"/>
        <end position="157"/>
    </location>
</feature>
<organism evidence="5 6">
    <name type="scientific">Neovison vison</name>
    <name type="common">American mink</name>
    <name type="synonym">Mustela vison</name>
    <dbReference type="NCBI Taxonomy" id="452646"/>
    <lineage>
        <taxon>Eukaryota</taxon>
        <taxon>Metazoa</taxon>
        <taxon>Chordata</taxon>
        <taxon>Craniata</taxon>
        <taxon>Vertebrata</taxon>
        <taxon>Euteleostomi</taxon>
        <taxon>Mammalia</taxon>
        <taxon>Eutheria</taxon>
        <taxon>Laurasiatheria</taxon>
        <taxon>Carnivora</taxon>
        <taxon>Caniformia</taxon>
        <taxon>Musteloidea</taxon>
        <taxon>Mustelidae</taxon>
        <taxon>Mustelinae</taxon>
        <taxon>Neogale</taxon>
    </lineage>
</organism>
<keyword evidence="6" id="KW-1185">Reference proteome</keyword>
<dbReference type="Proteomes" id="UP000694425">
    <property type="component" value="Unplaced"/>
</dbReference>
<evidence type="ECO:0000313" key="5">
    <source>
        <dbReference type="Ensembl" id="ENSNVIP00000029667.1"/>
    </source>
</evidence>
<comment type="subcellular location">
    <subcellularLocation>
        <location evidence="1">Cytoplasmic vesicle</location>
        <location evidence="1">Secretory vesicle</location>
    </subcellularLocation>
</comment>
<dbReference type="InterPro" id="IPR024833">
    <property type="entry name" value="RESP18"/>
</dbReference>
<dbReference type="InterPro" id="IPR029403">
    <property type="entry name" value="RESP18_dom"/>
</dbReference>
<dbReference type="PANTHER" id="PTHR17314:SF0">
    <property type="entry name" value="REGULATED ENDOCRINE-SPECIFIC PROTEIN 18"/>
    <property type="match status" value="1"/>
</dbReference>
<evidence type="ECO:0000313" key="6">
    <source>
        <dbReference type="Proteomes" id="UP000694425"/>
    </source>
</evidence>
<evidence type="ECO:0000256" key="2">
    <source>
        <dbReference type="ARBA" id="ARBA00023329"/>
    </source>
</evidence>
<evidence type="ECO:0000259" key="4">
    <source>
        <dbReference type="Pfam" id="PF14948"/>
    </source>
</evidence>
<evidence type="ECO:0000256" key="1">
    <source>
        <dbReference type="ARBA" id="ARBA00004398"/>
    </source>
</evidence>
<feature type="signal peptide" evidence="3">
    <location>
        <begin position="1"/>
        <end position="29"/>
    </location>
</feature>
<dbReference type="Pfam" id="PF14948">
    <property type="entry name" value="RESP18"/>
    <property type="match status" value="1"/>
</dbReference>
<protein>
    <recommendedName>
        <fullName evidence="4">RESP18 domain-containing protein</fullName>
    </recommendedName>
</protein>
<dbReference type="GO" id="GO:0030133">
    <property type="term" value="C:transport vesicle"/>
    <property type="evidence" value="ECO:0007669"/>
    <property type="project" value="UniProtKB-SubCell"/>
</dbReference>
<proteinExistence type="predicted"/>
<dbReference type="PANTHER" id="PTHR17314">
    <property type="entry name" value="REGULATED ENDOCRINE SPECIFIC PROTEIN 18"/>
    <property type="match status" value="1"/>
</dbReference>
<keyword evidence="3" id="KW-0732">Signal</keyword>
<evidence type="ECO:0000256" key="3">
    <source>
        <dbReference type="SAM" id="SignalP"/>
    </source>
</evidence>